<organism evidence="2 3">
    <name type="scientific">Paenibacillus albiflavus</name>
    <dbReference type="NCBI Taxonomy" id="2545760"/>
    <lineage>
        <taxon>Bacteria</taxon>
        <taxon>Bacillati</taxon>
        <taxon>Bacillota</taxon>
        <taxon>Bacilli</taxon>
        <taxon>Bacillales</taxon>
        <taxon>Paenibacillaceae</taxon>
        <taxon>Paenibacillus</taxon>
    </lineage>
</organism>
<keyword evidence="3" id="KW-1185">Reference proteome</keyword>
<reference evidence="2 3" key="1">
    <citation type="submission" date="2019-03" db="EMBL/GenBank/DDBJ databases">
        <authorList>
            <person name="Kim M.K.M."/>
        </authorList>
    </citation>
    <scope>NUCLEOTIDE SEQUENCE [LARGE SCALE GENOMIC DNA]</scope>
    <source>
        <strain evidence="2 3">18JY21-1</strain>
    </source>
</reference>
<dbReference type="Proteomes" id="UP000295418">
    <property type="component" value="Unassembled WGS sequence"/>
</dbReference>
<feature type="domain" description="DUF58" evidence="1">
    <location>
        <begin position="185"/>
        <end position="362"/>
    </location>
</feature>
<dbReference type="PANTHER" id="PTHR34351">
    <property type="entry name" value="SLR1927 PROTEIN-RELATED"/>
    <property type="match status" value="1"/>
</dbReference>
<dbReference type="OrthoDB" id="9789943at2"/>
<dbReference type="Pfam" id="PF01882">
    <property type="entry name" value="DUF58"/>
    <property type="match status" value="1"/>
</dbReference>
<protein>
    <submittedName>
        <fullName evidence="2">DUF58 domain-containing protein</fullName>
    </submittedName>
</protein>
<name>A0A4R4EBH8_9BACL</name>
<dbReference type="RefSeq" id="WP_132419445.1">
    <property type="nucleotide sequence ID" value="NZ_SKFG01000021.1"/>
</dbReference>
<comment type="caution">
    <text evidence="2">The sequence shown here is derived from an EMBL/GenBank/DDBJ whole genome shotgun (WGS) entry which is preliminary data.</text>
</comment>
<accession>A0A4R4EBH8</accession>
<dbReference type="InterPro" id="IPR002881">
    <property type="entry name" value="DUF58"/>
</dbReference>
<gene>
    <name evidence="2" type="ORF">E0485_17965</name>
</gene>
<evidence type="ECO:0000313" key="3">
    <source>
        <dbReference type="Proteomes" id="UP000295418"/>
    </source>
</evidence>
<dbReference type="AlphaFoldDB" id="A0A4R4EBH8"/>
<sequence length="375" mass="42621">MGIHWIILVALVVIIGQRALFRRWSLTKIEYHKSFDRTECYAGDEIELIERISNRKLLPTPWLRVETMMSAHLQMAGQADMAIDSGEIMQNHMSLFSLMPYTEITRRHQVKCLKRGYYYLNSTTITSGDLLGIVEVHEQLYVNCSILVYPLPIPVDEIPLPSSKWLGDLLVRRWIVEDPFFIQGVREYQAGDPMNSINWKATARSGNLQVNSRAFTADHKLMILLNIDDSTTMWNIVTNVELIEKGIVYVASLVDYVMNKGIATGFASNGRLVDGPLRTPIQIPCQTGLYHQRSIMEALAKLELKRSFPFEDLLGNIGRSSDSSTDCLIISAYTNKAIEKEIQRLRSMGHTVDMIMLKDKQSKVMEDPYDGITAS</sequence>
<proteinExistence type="predicted"/>
<dbReference type="PANTHER" id="PTHR34351:SF2">
    <property type="entry name" value="DUF58 DOMAIN-CONTAINING PROTEIN"/>
    <property type="match status" value="1"/>
</dbReference>
<evidence type="ECO:0000259" key="1">
    <source>
        <dbReference type="Pfam" id="PF01882"/>
    </source>
</evidence>
<evidence type="ECO:0000313" key="2">
    <source>
        <dbReference type="EMBL" id="TCZ75278.1"/>
    </source>
</evidence>
<dbReference type="EMBL" id="SKFG01000021">
    <property type="protein sequence ID" value="TCZ75278.1"/>
    <property type="molecule type" value="Genomic_DNA"/>
</dbReference>